<keyword evidence="3 6" id="KW-0479">Metal-binding</keyword>
<dbReference type="PANTHER" id="PTHR11735">
    <property type="entry name" value="TRNA N6-ADENOSINE THREONYLCARBAMOYLTRANSFERASE"/>
    <property type="match status" value="1"/>
</dbReference>
<name>A0A1G2UUN0_9BACT</name>
<dbReference type="SUPFAM" id="SSF53067">
    <property type="entry name" value="Actin-like ATPase domain"/>
    <property type="match status" value="3"/>
</dbReference>
<comment type="catalytic activity">
    <reaction evidence="5 6">
        <text>L-threonylcarbamoyladenylate + adenosine(37) in tRNA = N(6)-L-threonylcarbamoyladenosine(37) in tRNA + AMP + H(+)</text>
        <dbReference type="Rhea" id="RHEA:37059"/>
        <dbReference type="Rhea" id="RHEA-COMP:10162"/>
        <dbReference type="Rhea" id="RHEA-COMP:10163"/>
        <dbReference type="ChEBI" id="CHEBI:15378"/>
        <dbReference type="ChEBI" id="CHEBI:73682"/>
        <dbReference type="ChEBI" id="CHEBI:74411"/>
        <dbReference type="ChEBI" id="CHEBI:74418"/>
        <dbReference type="ChEBI" id="CHEBI:456215"/>
        <dbReference type="EC" id="2.3.1.234"/>
    </reaction>
</comment>
<feature type="domain" description="Gcp-like" evidence="7">
    <location>
        <begin position="118"/>
        <end position="378"/>
    </location>
</feature>
<feature type="binding site" evidence="6">
    <location>
        <position position="372"/>
    </location>
    <ligand>
        <name>Fe cation</name>
        <dbReference type="ChEBI" id="CHEBI:24875"/>
    </ligand>
</feature>
<feature type="domain" description="Gcp-like" evidence="7">
    <location>
        <begin position="30"/>
        <end position="75"/>
    </location>
</feature>
<comment type="subcellular location">
    <subcellularLocation>
        <location evidence="6">Cytoplasm</location>
    </subcellularLocation>
</comment>
<keyword evidence="4 6" id="KW-0012">Acyltransferase</keyword>
<organism evidence="8 9">
    <name type="scientific">Candidatus Zambryskibacteria bacterium RIFCSPLOWO2_12_FULL_39_23</name>
    <dbReference type="NCBI Taxonomy" id="1802776"/>
    <lineage>
        <taxon>Bacteria</taxon>
        <taxon>Candidatus Zambryskiibacteriota</taxon>
    </lineage>
</organism>
<reference evidence="8 9" key="1">
    <citation type="journal article" date="2016" name="Nat. Commun.">
        <title>Thousands of microbial genomes shed light on interconnected biogeochemical processes in an aquifer system.</title>
        <authorList>
            <person name="Anantharaman K."/>
            <person name="Brown C.T."/>
            <person name="Hug L.A."/>
            <person name="Sharon I."/>
            <person name="Castelle C.J."/>
            <person name="Probst A.J."/>
            <person name="Thomas B.C."/>
            <person name="Singh A."/>
            <person name="Wilkins M.J."/>
            <person name="Karaoz U."/>
            <person name="Brodie E.L."/>
            <person name="Williams K.H."/>
            <person name="Hubbard S.S."/>
            <person name="Banfield J.F."/>
        </authorList>
    </citation>
    <scope>NUCLEOTIDE SEQUENCE [LARGE SCALE GENOMIC DNA]</scope>
</reference>
<evidence type="ECO:0000256" key="4">
    <source>
        <dbReference type="ARBA" id="ARBA00023315"/>
    </source>
</evidence>
<evidence type="ECO:0000256" key="1">
    <source>
        <dbReference type="ARBA" id="ARBA00022679"/>
    </source>
</evidence>
<comment type="caution">
    <text evidence="6">Lacks conserved residue(s) required for the propagation of feature annotation.</text>
</comment>
<proteinExistence type="inferred from homology"/>
<feature type="binding site" evidence="6">
    <location>
        <position position="228"/>
    </location>
    <ligand>
        <name>substrate</name>
    </ligand>
</feature>
<dbReference type="GO" id="GO:0005737">
    <property type="term" value="C:cytoplasm"/>
    <property type="evidence" value="ECO:0007669"/>
    <property type="project" value="UniProtKB-SubCell"/>
</dbReference>
<evidence type="ECO:0000313" key="8">
    <source>
        <dbReference type="EMBL" id="OHB13103.1"/>
    </source>
</evidence>
<keyword evidence="6" id="KW-0408">Iron</keyword>
<protein>
    <recommendedName>
        <fullName evidence="6">tRNA N6-adenosine threonylcarbamoyltransferase</fullName>
        <ecNumber evidence="6">2.3.1.234</ecNumber>
    </recommendedName>
    <alternativeName>
        <fullName evidence="6">N6-L-threonylcarbamoyladenine synthase</fullName>
        <shortName evidence="6">t(6)A synthase</shortName>
    </alternativeName>
    <alternativeName>
        <fullName evidence="6">t(6)A37 threonylcarbamoyladenosine biosynthesis protein TsaD</fullName>
    </alternativeName>
    <alternativeName>
        <fullName evidence="6">tRNA threonylcarbamoyladenosine biosynthesis protein TsaD</fullName>
    </alternativeName>
</protein>
<gene>
    <name evidence="6" type="primary">tsaD</name>
    <name evidence="8" type="ORF">A3G99_01685</name>
</gene>
<dbReference type="InterPro" id="IPR043129">
    <property type="entry name" value="ATPase_NBD"/>
</dbReference>
<dbReference type="GO" id="GO:0005506">
    <property type="term" value="F:iron ion binding"/>
    <property type="evidence" value="ECO:0007669"/>
    <property type="project" value="UniProtKB-UniRule"/>
</dbReference>
<evidence type="ECO:0000256" key="3">
    <source>
        <dbReference type="ARBA" id="ARBA00022723"/>
    </source>
</evidence>
<keyword evidence="2 6" id="KW-0819">tRNA processing</keyword>
<keyword evidence="1 6" id="KW-0808">Transferase</keyword>
<feature type="binding site" evidence="6">
    <location>
        <begin position="195"/>
        <end position="199"/>
    </location>
    <ligand>
        <name>substrate</name>
    </ligand>
</feature>
<comment type="cofactor">
    <cofactor evidence="6">
        <name>Fe(2+)</name>
        <dbReference type="ChEBI" id="CHEBI:29033"/>
    </cofactor>
    <text evidence="6">Binds 1 Fe(2+) ion per subunit.</text>
</comment>
<feature type="binding site" evidence="6">
    <location>
        <position position="241"/>
    </location>
    <ligand>
        <name>substrate</name>
    </ligand>
</feature>
<comment type="caution">
    <text evidence="8">The sequence shown here is derived from an EMBL/GenBank/DDBJ whole genome shotgun (WGS) entry which is preliminary data.</text>
</comment>
<dbReference type="Proteomes" id="UP000176558">
    <property type="component" value="Unassembled WGS sequence"/>
</dbReference>
<dbReference type="InterPro" id="IPR022450">
    <property type="entry name" value="TsaD"/>
</dbReference>
<dbReference type="Pfam" id="PF00814">
    <property type="entry name" value="TsaD"/>
    <property type="match status" value="2"/>
</dbReference>
<dbReference type="InterPro" id="IPR017861">
    <property type="entry name" value="KAE1/TsaD"/>
</dbReference>
<dbReference type="AlphaFoldDB" id="A0A1G2UUN0"/>
<dbReference type="HAMAP" id="MF_01445">
    <property type="entry name" value="TsaD"/>
    <property type="match status" value="1"/>
</dbReference>
<dbReference type="GO" id="GO:0061711">
    <property type="term" value="F:tRNA N(6)-L-threonylcarbamoyladenine synthase activity"/>
    <property type="evidence" value="ECO:0007669"/>
    <property type="project" value="UniProtKB-EC"/>
</dbReference>
<comment type="similarity">
    <text evidence="6">Belongs to the KAE1 / TsaD family.</text>
</comment>
<sequence length="410" mass="45544">MKILSIETSCDETAVCIVEASGGLESPTFTVLGNALFSQVELHKEFGGVFPTLAKREHARNLIPLLEKVLKESNLISNFQFPISKQNFENKEEEISKILEKEKGLFESFKNFLENKDKPEIDLISVTSGPGLEPALWVGIVFAQALGKLWNIPVLGINHMEGHIASVLIDRSDEFKILNLKFKNNAINFPALAVLISGGHTEIVKMKSWDKYEVIGETVDDAVGEAFDKTARMMGLPYPGGPEVSHLAGLARVQNLPHKAKLPRPMIHSKNLNFSFSGLKTAVLYYIRDNFQGEHQKMTENDKADLAREFEESILDVLKEKTEEALNLTHAKTLIVAGGVIASQKIQEVFKEFEGIYPDLKVKFPTKLLATDNALMIAAATYIKTVRSPEVLSNPQAIVAKGNLRYKNVV</sequence>
<dbReference type="InterPro" id="IPR000905">
    <property type="entry name" value="Gcp-like_dom"/>
</dbReference>
<dbReference type="GO" id="GO:0002949">
    <property type="term" value="P:tRNA threonylcarbamoyladenosine modification"/>
    <property type="evidence" value="ECO:0007669"/>
    <property type="project" value="UniProtKB-UniRule"/>
</dbReference>
<feature type="binding site" evidence="6">
    <location>
        <position position="163"/>
    </location>
    <ligand>
        <name>Fe cation</name>
        <dbReference type="ChEBI" id="CHEBI:24875"/>
    </ligand>
</feature>
<evidence type="ECO:0000313" key="9">
    <source>
        <dbReference type="Proteomes" id="UP000176558"/>
    </source>
</evidence>
<accession>A0A1G2UUN0</accession>
<dbReference type="Gene3D" id="3.30.420.40">
    <property type="match status" value="3"/>
</dbReference>
<comment type="function">
    <text evidence="6">Required for the formation of a threonylcarbamoyl group on adenosine at position 37 (t(6)A37) in tRNAs that read codons beginning with adenine. Is involved in the transfer of the threonylcarbamoyl moiety of threonylcarbamoyl-AMP (TC-AMP) to the N6 group of A37, together with TsaE and TsaB. TsaD likely plays a direct catalytic role in this reaction.</text>
</comment>
<evidence type="ECO:0000256" key="6">
    <source>
        <dbReference type="HAMAP-Rule" id="MF_01445"/>
    </source>
</evidence>
<feature type="binding site" evidence="6">
    <location>
        <position position="159"/>
    </location>
    <ligand>
        <name>Fe cation</name>
        <dbReference type="ChEBI" id="CHEBI:24875"/>
    </ligand>
</feature>
<keyword evidence="6" id="KW-0963">Cytoplasm</keyword>
<dbReference type="NCBIfam" id="TIGR00329">
    <property type="entry name" value="gcp_kae1"/>
    <property type="match status" value="1"/>
</dbReference>
<evidence type="ECO:0000256" key="2">
    <source>
        <dbReference type="ARBA" id="ARBA00022694"/>
    </source>
</evidence>
<dbReference type="EC" id="2.3.1.234" evidence="6"/>
<dbReference type="PANTHER" id="PTHR11735:SF6">
    <property type="entry name" value="TRNA N6-ADENOSINE THREONYLCARBAMOYLTRANSFERASE, MITOCHONDRIAL"/>
    <property type="match status" value="1"/>
</dbReference>
<evidence type="ECO:0000259" key="7">
    <source>
        <dbReference type="Pfam" id="PF00814"/>
    </source>
</evidence>
<dbReference type="EMBL" id="MHWT01000004">
    <property type="protein sequence ID" value="OHB13103.1"/>
    <property type="molecule type" value="Genomic_DNA"/>
</dbReference>
<evidence type="ECO:0000256" key="5">
    <source>
        <dbReference type="ARBA" id="ARBA00048117"/>
    </source>
</evidence>